<feature type="domain" description="DUF927" evidence="1">
    <location>
        <begin position="255"/>
        <end position="536"/>
    </location>
</feature>
<organism evidence="2 3">
    <name type="scientific">Acinetobacter variabilis</name>
    <dbReference type="NCBI Taxonomy" id="70346"/>
    <lineage>
        <taxon>Bacteria</taxon>
        <taxon>Pseudomonadati</taxon>
        <taxon>Pseudomonadota</taxon>
        <taxon>Gammaproteobacteria</taxon>
        <taxon>Moraxellales</taxon>
        <taxon>Moraxellaceae</taxon>
        <taxon>Acinetobacter</taxon>
    </lineage>
</organism>
<dbReference type="InterPro" id="IPR009270">
    <property type="entry name" value="DUF927"/>
</dbReference>
<dbReference type="STRING" id="70346.F897_00571"/>
<dbReference type="HOGENOM" id="CLU_005630_4_0_6"/>
<proteinExistence type="predicted"/>
<dbReference type="Proteomes" id="UP000013101">
    <property type="component" value="Unassembled WGS sequence"/>
</dbReference>
<dbReference type="Pfam" id="PF06048">
    <property type="entry name" value="DUF927"/>
    <property type="match status" value="1"/>
</dbReference>
<dbReference type="RefSeq" id="WP_005233120.1">
    <property type="nucleotide sequence ID" value="NZ_CP083658.1"/>
</dbReference>
<gene>
    <name evidence="2" type="ORF">F897_00571</name>
</gene>
<accession>N9P7R8</accession>
<dbReference type="EMBL" id="APRS01000005">
    <property type="protein sequence ID" value="ENX10892.1"/>
    <property type="molecule type" value="Genomic_DNA"/>
</dbReference>
<dbReference type="PATRIC" id="fig|1217693.3.peg.553"/>
<dbReference type="AlphaFoldDB" id="N9P7R8"/>
<name>N9P7R8_9GAMM</name>
<protein>
    <recommendedName>
        <fullName evidence="1">DUF927 domain-containing protein</fullName>
    </recommendedName>
</protein>
<reference evidence="2 3" key="1">
    <citation type="submission" date="2013-02" db="EMBL/GenBank/DDBJ databases">
        <title>The Genome Sequence of Acinetobacter sp. NIPH 2171.</title>
        <authorList>
            <consortium name="The Broad Institute Genome Sequencing Platform"/>
            <consortium name="The Broad Institute Genome Sequencing Center for Infectious Disease"/>
            <person name="Cerqueira G."/>
            <person name="Feldgarden M."/>
            <person name="Courvalin P."/>
            <person name="Perichon B."/>
            <person name="Grillot-Courvalin C."/>
            <person name="Clermont D."/>
            <person name="Rocha E."/>
            <person name="Yoon E.-J."/>
            <person name="Nemec A."/>
            <person name="Walker B."/>
            <person name="Young S.K."/>
            <person name="Zeng Q."/>
            <person name="Gargeya S."/>
            <person name="Fitzgerald M."/>
            <person name="Haas B."/>
            <person name="Abouelleil A."/>
            <person name="Alvarado L."/>
            <person name="Arachchi H.M."/>
            <person name="Berlin A.M."/>
            <person name="Chapman S.B."/>
            <person name="Dewar J."/>
            <person name="Goldberg J."/>
            <person name="Griggs A."/>
            <person name="Gujja S."/>
            <person name="Hansen M."/>
            <person name="Howarth C."/>
            <person name="Imamovic A."/>
            <person name="Larimer J."/>
            <person name="McCowan C."/>
            <person name="Murphy C."/>
            <person name="Neiman D."/>
            <person name="Pearson M."/>
            <person name="Priest M."/>
            <person name="Roberts A."/>
            <person name="Saif S."/>
            <person name="Shea T."/>
            <person name="Sisk P."/>
            <person name="Sykes S."/>
            <person name="Wortman J."/>
            <person name="Nusbaum C."/>
            <person name="Birren B."/>
        </authorList>
    </citation>
    <scope>NUCLEOTIDE SEQUENCE [LARGE SCALE GENOMIC DNA]</scope>
    <source>
        <strain evidence="2 3">NIPH 2171</strain>
    </source>
</reference>
<evidence type="ECO:0000313" key="3">
    <source>
        <dbReference type="Proteomes" id="UP000013101"/>
    </source>
</evidence>
<evidence type="ECO:0000259" key="1">
    <source>
        <dbReference type="Pfam" id="PF06048"/>
    </source>
</evidence>
<sequence length="814" mass="92532">MEKVSSQMFNTIELNHPKMILESCAILHSQDESYKKYSLIKRFGSPEQPIYVDQSNVNINSVNYKQPLIMPIYNGYMELIQCAVMQDEQRVAVIPDGLAKGFAKYGHFNYDQPVIITYSLESFFKIAQTGYAVVLVILPTLCNKYQTELKPFDFEQIQFVINQLSQAGYKQLYLPVRIEQMCLESFQKLEKNTAVRLLCQYLKIGVSEFQIEFTQDESLSEVLAFIDEAIEALPSKSILPKGHLAKPMKWENGHFHITENGLFFVDEDKNGISQKRFISSPVLVIAKTRDNSSNNWGVLLNWKDDNEVEHIQALSMELFQTDGADLRKALAYQGVTIAPDQRARNLLQCYLMSYQADRYALCVDRVGWHDDVFVLPHKQIGQSSNGDLIVYQSNNTLDNRYQSKGTLEQWKSNIAQLVENHSLLVFSLCTAFAGQLLDPLNQQGGGFHIKGGTSKGKSTALNLASSVWGNPKQFYRTWKATGNALEHTAYMHNDGFLVLDEIGEIVNPKELGNIIYMLANGSGKSRMTKQITARTTHQWKVIFLSSGEKSLKDIMIEQGQKIKLGQEIRLADIDIDQSEYGIFDCIDFAKSGAKQAIELSKRMADCYGVAGIAWLEYLTSNKGEHMDEARELLEQYRQALTMNQSQGHIVRVANYFALVATAGELATKANITGWKRGTAFNAVQKVFNQWLGSFEQVGDYENREIMAHVKAFFEANESSRFEAITPDPNHIERIHNRVGYWKIENSEKLFYVLPEQFKNEISKGYDSKKVARVLLAYNLLDHDSNKSQKTVRLPSRKNSVKVYAVKEAIFSWEA</sequence>
<comment type="caution">
    <text evidence="2">The sequence shown here is derived from an EMBL/GenBank/DDBJ whole genome shotgun (WGS) entry which is preliminary data.</text>
</comment>
<dbReference type="OrthoDB" id="784829at2"/>
<evidence type="ECO:0000313" key="2">
    <source>
        <dbReference type="EMBL" id="ENX10892.1"/>
    </source>
</evidence>